<accession>A0A0K2V0X7</accession>
<reference evidence="1" key="1">
    <citation type="submission" date="2014-05" db="EMBL/GenBank/DDBJ databases">
        <authorList>
            <person name="Chronopoulou M."/>
        </authorList>
    </citation>
    <scope>NUCLEOTIDE SEQUENCE</scope>
    <source>
        <tissue evidence="1">Whole organism</tissue>
    </source>
</reference>
<proteinExistence type="predicted"/>
<sequence length="49" mass="5966">RVYFLFLNCIHYYLIPEELTSFSTILYFIQNLIEHSRVLIKTKSNLEEL</sequence>
<dbReference type="EMBL" id="HACA01026778">
    <property type="protein sequence ID" value="CDW44139.1"/>
    <property type="molecule type" value="Transcribed_RNA"/>
</dbReference>
<protein>
    <submittedName>
        <fullName evidence="1">Uncharacterized protein</fullName>
    </submittedName>
</protein>
<feature type="non-terminal residue" evidence="1">
    <location>
        <position position="1"/>
    </location>
</feature>
<evidence type="ECO:0000313" key="1">
    <source>
        <dbReference type="EMBL" id="CDW44139.1"/>
    </source>
</evidence>
<name>A0A0K2V0X7_LEPSM</name>
<dbReference type="AlphaFoldDB" id="A0A0K2V0X7"/>
<organism evidence="1">
    <name type="scientific">Lepeophtheirus salmonis</name>
    <name type="common">Salmon louse</name>
    <name type="synonym">Caligus salmonis</name>
    <dbReference type="NCBI Taxonomy" id="72036"/>
    <lineage>
        <taxon>Eukaryota</taxon>
        <taxon>Metazoa</taxon>
        <taxon>Ecdysozoa</taxon>
        <taxon>Arthropoda</taxon>
        <taxon>Crustacea</taxon>
        <taxon>Multicrustacea</taxon>
        <taxon>Hexanauplia</taxon>
        <taxon>Copepoda</taxon>
        <taxon>Siphonostomatoida</taxon>
        <taxon>Caligidae</taxon>
        <taxon>Lepeophtheirus</taxon>
    </lineage>
</organism>